<evidence type="ECO:0000313" key="3">
    <source>
        <dbReference type="Proteomes" id="UP000238479"/>
    </source>
</evidence>
<protein>
    <submittedName>
        <fullName evidence="2">Uncharacterized protein</fullName>
    </submittedName>
</protein>
<name>A0A2P6SHR2_ROSCH</name>
<dbReference type="EMBL" id="PDCK01000039">
    <property type="protein sequence ID" value="PRQ58214.1"/>
    <property type="molecule type" value="Genomic_DNA"/>
</dbReference>
<keyword evidence="3" id="KW-1185">Reference proteome</keyword>
<dbReference type="PANTHER" id="PTHR31152">
    <property type="entry name" value="PLAC8 FAMILY PROTEIN"/>
    <property type="match status" value="1"/>
</dbReference>
<dbReference type="Gramene" id="PRQ58214">
    <property type="protein sequence ID" value="PRQ58214"/>
    <property type="gene ID" value="RchiOBHm_Chr1g0356831"/>
</dbReference>
<proteinExistence type="predicted"/>
<dbReference type="OMA" id="YCLLASC"/>
<feature type="region of interest" description="Disordered" evidence="1">
    <location>
        <begin position="187"/>
        <end position="209"/>
    </location>
</feature>
<dbReference type="STRING" id="74649.A0A2P6SHR2"/>
<evidence type="ECO:0000256" key="1">
    <source>
        <dbReference type="SAM" id="MobiDB-lite"/>
    </source>
</evidence>
<dbReference type="Proteomes" id="UP000238479">
    <property type="component" value="Chromosome 1"/>
</dbReference>
<dbReference type="PANTHER" id="PTHR31152:SF19">
    <property type="entry name" value="PLAC8 FAMILY PROTEIN"/>
    <property type="match status" value="1"/>
</dbReference>
<dbReference type="AlphaFoldDB" id="A0A2P6SHR2"/>
<accession>A0A2P6SHR2</accession>
<organism evidence="2 3">
    <name type="scientific">Rosa chinensis</name>
    <name type="common">China rose</name>
    <dbReference type="NCBI Taxonomy" id="74649"/>
    <lineage>
        <taxon>Eukaryota</taxon>
        <taxon>Viridiplantae</taxon>
        <taxon>Streptophyta</taxon>
        <taxon>Embryophyta</taxon>
        <taxon>Tracheophyta</taxon>
        <taxon>Spermatophyta</taxon>
        <taxon>Magnoliopsida</taxon>
        <taxon>eudicotyledons</taxon>
        <taxon>Gunneridae</taxon>
        <taxon>Pentapetalae</taxon>
        <taxon>rosids</taxon>
        <taxon>fabids</taxon>
        <taxon>Rosales</taxon>
        <taxon>Rosaceae</taxon>
        <taxon>Rosoideae</taxon>
        <taxon>Rosoideae incertae sedis</taxon>
        <taxon>Rosa</taxon>
    </lineage>
</organism>
<evidence type="ECO:0000313" key="2">
    <source>
        <dbReference type="EMBL" id="PRQ58214.1"/>
    </source>
</evidence>
<gene>
    <name evidence="2" type="ORF">RchiOBHm_Chr1g0356831</name>
</gene>
<sequence>MGLDENVEKMQQRQHYKNLWHTDLMGTITADTGWNNVAAEKMREFKRVECSIGYCASYMLRKRALYDDMTRYKCCGGYFPCSGKCGESKCPEFCLVTEVCCCFGTSVSSTRYLLQDEFNIQTTPCDNCIIGFMIILKQVACIFSILACITGSEEIRDIADVLGCIAEIVYCSVCACIQTQHKVEMDKRDNKLDPQPAMGVPLTQHMSRK</sequence>
<comment type="caution">
    <text evidence="2">The sequence shown here is derived from an EMBL/GenBank/DDBJ whole genome shotgun (WGS) entry which is preliminary data.</text>
</comment>
<reference evidence="2 3" key="1">
    <citation type="journal article" date="2018" name="Nat. Genet.">
        <title>The Rosa genome provides new insights in the design of modern roses.</title>
        <authorList>
            <person name="Bendahmane M."/>
        </authorList>
    </citation>
    <scope>NUCLEOTIDE SEQUENCE [LARGE SCALE GENOMIC DNA]</scope>
    <source>
        <strain evidence="3">cv. Old Blush</strain>
    </source>
</reference>